<evidence type="ECO:0000256" key="3">
    <source>
        <dbReference type="ARBA" id="ARBA00022691"/>
    </source>
</evidence>
<evidence type="ECO:0000256" key="2">
    <source>
        <dbReference type="ARBA" id="ARBA00022679"/>
    </source>
</evidence>
<evidence type="ECO:0000313" key="5">
    <source>
        <dbReference type="Proteomes" id="UP000034235"/>
    </source>
</evidence>
<keyword evidence="2" id="KW-0808">Transferase</keyword>
<gene>
    <name evidence="4" type="ORF">US86_C0007G0004</name>
</gene>
<dbReference type="EMBL" id="LBUP01000007">
    <property type="protein sequence ID" value="KKQ65959.1"/>
    <property type="molecule type" value="Genomic_DNA"/>
</dbReference>
<keyword evidence="1" id="KW-0489">Methyltransferase</keyword>
<dbReference type="InterPro" id="IPR026170">
    <property type="entry name" value="FAM173A/B"/>
</dbReference>
<evidence type="ECO:0000256" key="1">
    <source>
        <dbReference type="ARBA" id="ARBA00022603"/>
    </source>
</evidence>
<dbReference type="PANTHER" id="PTHR13610">
    <property type="entry name" value="METHYLTRANSFERASE DOMAIN-CONTAINING PROTEIN"/>
    <property type="match status" value="1"/>
</dbReference>
<organism evidence="4 5">
    <name type="scientific">Candidatus Daviesbacteria bacterium GW2011_GWA2_38_24</name>
    <dbReference type="NCBI Taxonomy" id="1618422"/>
    <lineage>
        <taxon>Bacteria</taxon>
        <taxon>Candidatus Daviesiibacteriota</taxon>
    </lineage>
</organism>
<accession>A0A0G0LX28</accession>
<dbReference type="Proteomes" id="UP000034235">
    <property type="component" value="Unassembled WGS sequence"/>
</dbReference>
<dbReference type="GO" id="GO:0032259">
    <property type="term" value="P:methylation"/>
    <property type="evidence" value="ECO:0007669"/>
    <property type="project" value="UniProtKB-KW"/>
</dbReference>
<dbReference type="AlphaFoldDB" id="A0A0G0LX28"/>
<name>A0A0G0LX28_9BACT</name>
<dbReference type="InterPro" id="IPR029063">
    <property type="entry name" value="SAM-dependent_MTases_sf"/>
</dbReference>
<reference evidence="4 5" key="1">
    <citation type="journal article" date="2015" name="Nature">
        <title>rRNA introns, odd ribosomes, and small enigmatic genomes across a large radiation of phyla.</title>
        <authorList>
            <person name="Brown C.T."/>
            <person name="Hug L.A."/>
            <person name="Thomas B.C."/>
            <person name="Sharon I."/>
            <person name="Castelle C.J."/>
            <person name="Singh A."/>
            <person name="Wilkins M.J."/>
            <person name="Williams K.H."/>
            <person name="Banfield J.F."/>
        </authorList>
    </citation>
    <scope>NUCLEOTIDE SEQUENCE [LARGE SCALE GENOMIC DNA]</scope>
</reference>
<dbReference type="GO" id="GO:0016279">
    <property type="term" value="F:protein-lysine N-methyltransferase activity"/>
    <property type="evidence" value="ECO:0007669"/>
    <property type="project" value="InterPro"/>
</dbReference>
<proteinExistence type="predicted"/>
<keyword evidence="3" id="KW-0949">S-adenosyl-L-methionine</keyword>
<protein>
    <recommendedName>
        <fullName evidence="6">Methyltransferase domain-containing protein</fullName>
    </recommendedName>
</protein>
<evidence type="ECO:0000313" key="4">
    <source>
        <dbReference type="EMBL" id="KKQ65959.1"/>
    </source>
</evidence>
<dbReference type="CDD" id="cd02440">
    <property type="entry name" value="AdoMet_MTases"/>
    <property type="match status" value="1"/>
</dbReference>
<dbReference type="SUPFAM" id="SSF53335">
    <property type="entry name" value="S-adenosyl-L-methionine-dependent methyltransferases"/>
    <property type="match status" value="1"/>
</dbReference>
<dbReference type="Gene3D" id="3.40.50.150">
    <property type="entry name" value="Vaccinia Virus protein VP39"/>
    <property type="match status" value="1"/>
</dbReference>
<evidence type="ECO:0008006" key="6">
    <source>
        <dbReference type="Google" id="ProtNLM"/>
    </source>
</evidence>
<sequence length="147" mass="16499">MVMVKDIPYAPSTDERLNVMLELAETAPNQTMVDLGSGDGKVVIAFAKKGIQTRGIEIDPVLVEKSLENIAQENLNGLVVIENKSFWDVDLSDVDIVTIYGITSVMPRLEKKLRKELKPGAKVVANYFTFPNWKPEKEKANVYLYIQ</sequence>
<dbReference type="Pfam" id="PF06325">
    <property type="entry name" value="PrmA"/>
    <property type="match status" value="1"/>
</dbReference>
<dbReference type="PANTHER" id="PTHR13610:SF9">
    <property type="entry name" value="FI06469P"/>
    <property type="match status" value="1"/>
</dbReference>
<comment type="caution">
    <text evidence="4">The sequence shown here is derived from an EMBL/GenBank/DDBJ whole genome shotgun (WGS) entry which is preliminary data.</text>
</comment>